<sequence length="356" mass="38773">MEDKYIGILFAIASSVAIGGSFIFTKLGLRAASAKNDYQGAGYDYLKNPIWWIGMLAMIVGELANFTAYTFAPAILVTPLGALSVIIGAVLASIFLKEKLGTLGKLGCGVCLLGSVVIIFHAPSDIVVDTVDEILEYAKQPAFVIYVLVVTIFSVYMIMKVCPYYGDRDPLVYISVCSAVGSVSIMAVKALGIAVKLTLSGNNQFVHASTYMFITVVAGCTLIQLHYFNKSLDIFDSSIVNPIYYVVFTTATITASLILFHNFTDSTATDSISLICGFLTNFCGIYLLKLSRDNNYGHTYANESEVLNIPLDSNFAAFTVRKSNERERARLKTSGTSQSEEMVHLTQSRDSTDIIL</sequence>
<evidence type="ECO:0000256" key="6">
    <source>
        <dbReference type="SAM" id="Phobius"/>
    </source>
</evidence>
<dbReference type="RefSeq" id="XP_017989395.1">
    <property type="nucleotide sequence ID" value="XM_018133906.1"/>
</dbReference>
<feature type="transmembrane region" description="Helical" evidence="6">
    <location>
        <begin position="239"/>
        <end position="260"/>
    </location>
</feature>
<evidence type="ECO:0000313" key="8">
    <source>
        <dbReference type="Proteomes" id="UP000243052"/>
    </source>
</evidence>
<keyword evidence="3 6" id="KW-1133">Transmembrane helix</keyword>
<evidence type="ECO:0000256" key="3">
    <source>
        <dbReference type="ARBA" id="ARBA00022989"/>
    </source>
</evidence>
<gene>
    <name evidence="7" type="ORF">AW171_hschr74435</name>
</gene>
<feature type="transmembrane region" description="Helical" evidence="6">
    <location>
        <begin position="50"/>
        <end position="69"/>
    </location>
</feature>
<dbReference type="InterPro" id="IPR037185">
    <property type="entry name" value="EmrE-like"/>
</dbReference>
<keyword evidence="8" id="KW-1185">Reference proteome</keyword>
<dbReference type="Proteomes" id="UP000243052">
    <property type="component" value="Chromosome vii"/>
</dbReference>
<dbReference type="GO" id="GO:0016020">
    <property type="term" value="C:membrane"/>
    <property type="evidence" value="ECO:0007669"/>
    <property type="project" value="UniProtKB-SubCell"/>
</dbReference>
<dbReference type="PANTHER" id="PTHR12570">
    <property type="match status" value="1"/>
</dbReference>
<dbReference type="SUPFAM" id="SSF103481">
    <property type="entry name" value="Multidrug resistance efflux transporter EmrE"/>
    <property type="match status" value="1"/>
</dbReference>
<dbReference type="PANTHER" id="PTHR12570:SF85">
    <property type="entry name" value="DUF803 DOMAIN MEMBRANE PROTEIN (AFU_ORTHOLOGUE AFUA_1G15880)"/>
    <property type="match status" value="1"/>
</dbReference>
<name>A0A0X8HVS2_9SACH</name>
<dbReference type="Pfam" id="PF05653">
    <property type="entry name" value="Mg_trans_NIPA"/>
    <property type="match status" value="1"/>
</dbReference>
<feature type="transmembrane region" description="Helical" evidence="6">
    <location>
        <begin position="75"/>
        <end position="96"/>
    </location>
</feature>
<evidence type="ECO:0000256" key="4">
    <source>
        <dbReference type="ARBA" id="ARBA00023136"/>
    </source>
</evidence>
<reference evidence="7 8" key="1">
    <citation type="submission" date="2016-01" db="EMBL/GenBank/DDBJ databases">
        <title>Genome sequence of the yeast Holleya sinecauda.</title>
        <authorList>
            <person name="Dietrich F.S."/>
        </authorList>
    </citation>
    <scope>NUCLEOTIDE SEQUENCE [LARGE SCALE GENOMIC DNA]</scope>
    <source>
        <strain evidence="7 8">ATCC 58844</strain>
    </source>
</reference>
<dbReference type="GO" id="GO:0015095">
    <property type="term" value="F:magnesium ion transmembrane transporter activity"/>
    <property type="evidence" value="ECO:0007669"/>
    <property type="project" value="InterPro"/>
</dbReference>
<keyword evidence="4 6" id="KW-0472">Membrane</keyword>
<dbReference type="InterPro" id="IPR008521">
    <property type="entry name" value="Mg_trans_NIPA"/>
</dbReference>
<dbReference type="GeneID" id="28725750"/>
<keyword evidence="2 6" id="KW-0812">Transmembrane</keyword>
<evidence type="ECO:0000256" key="2">
    <source>
        <dbReference type="ARBA" id="ARBA00022692"/>
    </source>
</evidence>
<feature type="compositionally biased region" description="Polar residues" evidence="5">
    <location>
        <begin position="333"/>
        <end position="349"/>
    </location>
</feature>
<evidence type="ECO:0000313" key="7">
    <source>
        <dbReference type="EMBL" id="AMD22399.1"/>
    </source>
</evidence>
<feature type="region of interest" description="Disordered" evidence="5">
    <location>
        <begin position="329"/>
        <end position="356"/>
    </location>
</feature>
<feature type="transmembrane region" description="Helical" evidence="6">
    <location>
        <begin position="6"/>
        <end position="29"/>
    </location>
</feature>
<proteinExistence type="predicted"/>
<feature type="transmembrane region" description="Helical" evidence="6">
    <location>
        <begin position="103"/>
        <end position="122"/>
    </location>
</feature>
<dbReference type="OrthoDB" id="6428174at2759"/>
<dbReference type="EMBL" id="CP014247">
    <property type="protein sequence ID" value="AMD22399.1"/>
    <property type="molecule type" value="Genomic_DNA"/>
</dbReference>
<evidence type="ECO:0000256" key="5">
    <source>
        <dbReference type="SAM" id="MobiDB-lite"/>
    </source>
</evidence>
<accession>A0A0X8HVS2</accession>
<comment type="subcellular location">
    <subcellularLocation>
        <location evidence="1">Membrane</location>
        <topology evidence="1">Multi-pass membrane protein</topology>
    </subcellularLocation>
</comment>
<protein>
    <submittedName>
        <fullName evidence="7">HGR060Wp</fullName>
    </submittedName>
</protein>
<feature type="transmembrane region" description="Helical" evidence="6">
    <location>
        <begin position="272"/>
        <end position="288"/>
    </location>
</feature>
<dbReference type="AlphaFoldDB" id="A0A0X8HVS2"/>
<evidence type="ECO:0000256" key="1">
    <source>
        <dbReference type="ARBA" id="ARBA00004141"/>
    </source>
</evidence>
<feature type="transmembrane region" description="Helical" evidence="6">
    <location>
        <begin position="142"/>
        <end position="159"/>
    </location>
</feature>
<organism evidence="7 8">
    <name type="scientific">Eremothecium sinecaudum</name>
    <dbReference type="NCBI Taxonomy" id="45286"/>
    <lineage>
        <taxon>Eukaryota</taxon>
        <taxon>Fungi</taxon>
        <taxon>Dikarya</taxon>
        <taxon>Ascomycota</taxon>
        <taxon>Saccharomycotina</taxon>
        <taxon>Saccharomycetes</taxon>
        <taxon>Saccharomycetales</taxon>
        <taxon>Saccharomycetaceae</taxon>
        <taxon>Eremothecium</taxon>
    </lineage>
</organism>
<feature type="transmembrane region" description="Helical" evidence="6">
    <location>
        <begin position="205"/>
        <end position="227"/>
    </location>
</feature>
<feature type="transmembrane region" description="Helical" evidence="6">
    <location>
        <begin position="171"/>
        <end position="193"/>
    </location>
</feature>